<name>A0A2R6NUK3_9APHY</name>
<comment type="caution">
    <text evidence="1">The sequence shown here is derived from an EMBL/GenBank/DDBJ whole genome shotgun (WGS) entry which is preliminary data.</text>
</comment>
<dbReference type="AlphaFoldDB" id="A0A2R6NUK3"/>
<protein>
    <submittedName>
        <fullName evidence="1">Uncharacterized protein</fullName>
    </submittedName>
</protein>
<reference evidence="1 2" key="1">
    <citation type="submission" date="2018-02" db="EMBL/GenBank/DDBJ databases">
        <title>Genome sequence of the basidiomycete white-rot fungus Phlebia centrifuga.</title>
        <authorList>
            <person name="Granchi Z."/>
            <person name="Peng M."/>
            <person name="de Vries R.P."/>
            <person name="Hilden K."/>
            <person name="Makela M.R."/>
            <person name="Grigoriev I."/>
            <person name="Riley R."/>
        </authorList>
    </citation>
    <scope>NUCLEOTIDE SEQUENCE [LARGE SCALE GENOMIC DNA]</scope>
    <source>
        <strain evidence="1 2">FBCC195</strain>
    </source>
</reference>
<organism evidence="1 2">
    <name type="scientific">Hermanssonia centrifuga</name>
    <dbReference type="NCBI Taxonomy" id="98765"/>
    <lineage>
        <taxon>Eukaryota</taxon>
        <taxon>Fungi</taxon>
        <taxon>Dikarya</taxon>
        <taxon>Basidiomycota</taxon>
        <taxon>Agaricomycotina</taxon>
        <taxon>Agaricomycetes</taxon>
        <taxon>Polyporales</taxon>
        <taxon>Meruliaceae</taxon>
        <taxon>Hermanssonia</taxon>
    </lineage>
</organism>
<sequence>MSAQLIVASSLSDWAEAHIKAIFQATKQEAFDEAFEAFFAKHTEITVNGKKISRAQYKEQIGNEKGQEISATVHFPGVVEVPASSNNSTVWHCNTSAVLQTDQSLVQVDGIVAVFTNATVYLKEVDGRPNARIVTASHTLV</sequence>
<accession>A0A2R6NUK3</accession>
<evidence type="ECO:0000313" key="2">
    <source>
        <dbReference type="Proteomes" id="UP000186601"/>
    </source>
</evidence>
<evidence type="ECO:0000313" key="1">
    <source>
        <dbReference type="EMBL" id="PSR76822.1"/>
    </source>
</evidence>
<keyword evidence="2" id="KW-1185">Reference proteome</keyword>
<dbReference type="OrthoDB" id="3188871at2759"/>
<dbReference type="EMBL" id="MLYV02000834">
    <property type="protein sequence ID" value="PSR76822.1"/>
    <property type="molecule type" value="Genomic_DNA"/>
</dbReference>
<gene>
    <name evidence="1" type="ORF">PHLCEN_2v8203</name>
</gene>
<proteinExistence type="predicted"/>
<dbReference type="Proteomes" id="UP000186601">
    <property type="component" value="Unassembled WGS sequence"/>
</dbReference>